<accession>A0A0F9TW78</accession>
<protein>
    <submittedName>
        <fullName evidence="1">Uncharacterized protein</fullName>
    </submittedName>
</protein>
<gene>
    <name evidence="1" type="ORF">LCGC14_0298290</name>
</gene>
<evidence type="ECO:0000313" key="1">
    <source>
        <dbReference type="EMBL" id="KKN83589.1"/>
    </source>
</evidence>
<sequence>MDKFDEKAFMALADTLSRLRKAEVAVCGELKAALPSPPSDSKYAKPVRCTDADGKGLTCRRVPDSDAGRRVCPLGLQLGLPPWNFPGSRKASKREARLVIKWRDLWDGISELKCTIAGSLPQDTCVVYKGEGYCATGGRALNIRDVIDVPRLPTGDEDDN</sequence>
<organism evidence="1">
    <name type="scientific">marine sediment metagenome</name>
    <dbReference type="NCBI Taxonomy" id="412755"/>
    <lineage>
        <taxon>unclassified sequences</taxon>
        <taxon>metagenomes</taxon>
        <taxon>ecological metagenomes</taxon>
    </lineage>
</organism>
<dbReference type="EMBL" id="LAZR01000183">
    <property type="protein sequence ID" value="KKN83589.1"/>
    <property type="molecule type" value="Genomic_DNA"/>
</dbReference>
<reference evidence="1" key="1">
    <citation type="journal article" date="2015" name="Nature">
        <title>Complex archaea that bridge the gap between prokaryotes and eukaryotes.</title>
        <authorList>
            <person name="Spang A."/>
            <person name="Saw J.H."/>
            <person name="Jorgensen S.L."/>
            <person name="Zaremba-Niedzwiedzka K."/>
            <person name="Martijn J."/>
            <person name="Lind A.E."/>
            <person name="van Eijk R."/>
            <person name="Schleper C."/>
            <person name="Guy L."/>
            <person name="Ettema T.J."/>
        </authorList>
    </citation>
    <scope>NUCLEOTIDE SEQUENCE</scope>
</reference>
<proteinExistence type="predicted"/>
<dbReference type="AlphaFoldDB" id="A0A0F9TW78"/>
<name>A0A0F9TW78_9ZZZZ</name>
<comment type="caution">
    <text evidence="1">The sequence shown here is derived from an EMBL/GenBank/DDBJ whole genome shotgun (WGS) entry which is preliminary data.</text>
</comment>